<dbReference type="PANTHER" id="PTHR10353:SF36">
    <property type="entry name" value="LP05116P"/>
    <property type="match status" value="1"/>
</dbReference>
<evidence type="ECO:0000313" key="16">
    <source>
        <dbReference type="Proteomes" id="UP001596058"/>
    </source>
</evidence>
<keyword evidence="7" id="KW-0238">DNA-binding</keyword>
<keyword evidence="4 12" id="KW-0378">Hydrolase</keyword>
<feature type="domain" description="HTH cro/C1-type" evidence="14">
    <location>
        <begin position="516"/>
        <end position="545"/>
    </location>
</feature>
<dbReference type="InterPro" id="IPR001360">
    <property type="entry name" value="Glyco_hydro_1"/>
</dbReference>
<dbReference type="Gene3D" id="3.20.20.80">
    <property type="entry name" value="Glycosidases"/>
    <property type="match status" value="1"/>
</dbReference>
<dbReference type="InterPro" id="IPR000843">
    <property type="entry name" value="HTH_LacI"/>
</dbReference>
<dbReference type="PROSITE" id="PS50932">
    <property type="entry name" value="HTH_LACI_2"/>
    <property type="match status" value="1"/>
</dbReference>
<keyword evidence="16" id="KW-1185">Reference proteome</keyword>
<dbReference type="InterPro" id="IPR046335">
    <property type="entry name" value="LacI/GalR-like_sensor"/>
</dbReference>
<dbReference type="Gene3D" id="3.40.50.2300">
    <property type="match status" value="2"/>
</dbReference>
<name>A0ABW1CI56_9ACTN</name>
<gene>
    <name evidence="15" type="ORF">ACFPZ3_15980</name>
</gene>
<dbReference type="Pfam" id="PF00356">
    <property type="entry name" value="LacI"/>
    <property type="match status" value="1"/>
</dbReference>
<dbReference type="InterPro" id="IPR017736">
    <property type="entry name" value="Glyco_hydro_1_beta-glucosidase"/>
</dbReference>
<evidence type="ECO:0000256" key="6">
    <source>
        <dbReference type="ARBA" id="ARBA00023015"/>
    </source>
</evidence>
<keyword evidence="10 12" id="KW-0326">Glycosidase</keyword>
<dbReference type="SUPFAM" id="SSF51445">
    <property type="entry name" value="(Trans)glycosidases"/>
    <property type="match status" value="1"/>
</dbReference>
<protein>
    <recommendedName>
        <fullName evidence="3 12">Beta-glucosidase</fullName>
        <ecNumber evidence="3 12">3.2.1.21</ecNumber>
    </recommendedName>
</protein>
<evidence type="ECO:0000256" key="2">
    <source>
        <dbReference type="ARBA" id="ARBA00010838"/>
    </source>
</evidence>
<dbReference type="EMBL" id="JBHSPA010000022">
    <property type="protein sequence ID" value="MFC5825361.1"/>
    <property type="molecule type" value="Genomic_DNA"/>
</dbReference>
<keyword evidence="9" id="KW-0119">Carbohydrate metabolism</keyword>
<dbReference type="PROSITE" id="PS50943">
    <property type="entry name" value="HTH_CROC1"/>
    <property type="match status" value="1"/>
</dbReference>
<dbReference type="Gene3D" id="1.10.260.40">
    <property type="entry name" value="lambda repressor-like DNA-binding domains"/>
    <property type="match status" value="1"/>
</dbReference>
<feature type="domain" description="HTH lacI-type" evidence="13">
    <location>
        <begin position="515"/>
        <end position="569"/>
    </location>
</feature>
<evidence type="ECO:0000256" key="9">
    <source>
        <dbReference type="ARBA" id="ARBA00023277"/>
    </source>
</evidence>
<dbReference type="Proteomes" id="UP001596058">
    <property type="component" value="Unassembled WGS sequence"/>
</dbReference>
<dbReference type="InterPro" id="IPR017853">
    <property type="entry name" value="GH"/>
</dbReference>
<dbReference type="InterPro" id="IPR001387">
    <property type="entry name" value="Cro/C1-type_HTH"/>
</dbReference>
<evidence type="ECO:0000259" key="14">
    <source>
        <dbReference type="PROSITE" id="PS50943"/>
    </source>
</evidence>
<keyword evidence="5" id="KW-0136">Cellulose degradation</keyword>
<dbReference type="SMART" id="SM00354">
    <property type="entry name" value="HTH_LACI"/>
    <property type="match status" value="1"/>
</dbReference>
<dbReference type="InterPro" id="IPR010982">
    <property type="entry name" value="Lambda_DNA-bd_dom_sf"/>
</dbReference>
<evidence type="ECO:0000256" key="8">
    <source>
        <dbReference type="ARBA" id="ARBA00023163"/>
    </source>
</evidence>
<evidence type="ECO:0000256" key="7">
    <source>
        <dbReference type="ARBA" id="ARBA00023125"/>
    </source>
</evidence>
<reference evidence="16" key="1">
    <citation type="journal article" date="2019" name="Int. J. Syst. Evol. Microbiol.">
        <title>The Global Catalogue of Microorganisms (GCM) 10K type strain sequencing project: providing services to taxonomists for standard genome sequencing and annotation.</title>
        <authorList>
            <consortium name="The Broad Institute Genomics Platform"/>
            <consortium name="The Broad Institute Genome Sequencing Center for Infectious Disease"/>
            <person name="Wu L."/>
            <person name="Ma J."/>
        </authorList>
    </citation>
    <scope>NUCLEOTIDE SEQUENCE [LARGE SCALE GENOMIC DNA]</scope>
    <source>
        <strain evidence="16">CCUG 53903</strain>
    </source>
</reference>
<comment type="caution">
    <text evidence="15">The sequence shown here is derived from an EMBL/GenBank/DDBJ whole genome shotgun (WGS) entry which is preliminary data.</text>
</comment>
<keyword evidence="6" id="KW-0805">Transcription regulation</keyword>
<evidence type="ECO:0000259" key="13">
    <source>
        <dbReference type="PROSITE" id="PS50932"/>
    </source>
</evidence>
<dbReference type="Pfam" id="PF00232">
    <property type="entry name" value="Glyco_hydro_1"/>
    <property type="match status" value="1"/>
</dbReference>
<dbReference type="NCBIfam" id="TIGR03356">
    <property type="entry name" value="BGL"/>
    <property type="match status" value="1"/>
</dbReference>
<comment type="similarity">
    <text evidence="2 12">Belongs to the glycosyl hydrolase 1 family.</text>
</comment>
<dbReference type="InterPro" id="IPR028082">
    <property type="entry name" value="Peripla_BP_I"/>
</dbReference>
<keyword evidence="8" id="KW-0804">Transcription</keyword>
<proteinExistence type="inferred from homology"/>
<dbReference type="GO" id="GO:0008422">
    <property type="term" value="F:beta-glucosidase activity"/>
    <property type="evidence" value="ECO:0007669"/>
    <property type="project" value="UniProtKB-EC"/>
</dbReference>
<evidence type="ECO:0000256" key="12">
    <source>
        <dbReference type="RuleBase" id="RU361175"/>
    </source>
</evidence>
<dbReference type="SUPFAM" id="SSF53822">
    <property type="entry name" value="Periplasmic binding protein-like I"/>
    <property type="match status" value="1"/>
</dbReference>
<dbReference type="EC" id="3.2.1.21" evidence="3 12"/>
<dbReference type="CDD" id="cd01392">
    <property type="entry name" value="HTH_LacI"/>
    <property type="match status" value="1"/>
</dbReference>
<accession>A0ABW1CI56</accession>
<evidence type="ECO:0000256" key="1">
    <source>
        <dbReference type="ARBA" id="ARBA00000448"/>
    </source>
</evidence>
<dbReference type="PROSITE" id="PS00653">
    <property type="entry name" value="GLYCOSYL_HYDROL_F1_2"/>
    <property type="match status" value="1"/>
</dbReference>
<keyword evidence="11" id="KW-0624">Polysaccharide degradation</keyword>
<evidence type="ECO:0000256" key="10">
    <source>
        <dbReference type="ARBA" id="ARBA00023295"/>
    </source>
</evidence>
<dbReference type="InterPro" id="IPR033132">
    <property type="entry name" value="GH_1_N_CS"/>
</dbReference>
<sequence length="840" mass="90269">MADHGVGLAGVVDECRDDVTIEPVQFHALCIPPGQAGARRGARGRLGAVPISEGIRKMSTASFPEGFVWGVSTSAFQIEGATSSDGRGPSIWDGFSADRAEACDHYHRYPEDVRLMKDLGMAAYRFSVSWARVFPDGHGKPNAAGLDFYDRLLDELAGAGITPYATLYHWDLPQALEDRGGWPSRDTAHHFADYAAAVHDRLGDRVDTWFTLNEPWVAAFLGYGSGVHAPGRKSAGDAFRSAHHMLLAHGLSVQALRSAGAAKVGAVLNISPVMTPAQVSDFDRPLSEEDAEAVARIDALANRQFLEPMLRGAYPAELLPLIERHGGLDHIQDGDLDVIAQPLDLLGVNYYTPLVVQAQPSEPADLTWPGSEGILFCTIPTAVTAMGWPIVPNCLSLLLGRISREYPDLDLMVTENGADFVDVVTGDGIHDVDRISFVEEHLRALRTAIENGARVRGYLVWTLLDNLEWADGYQRKFGLVHVDFATQRRRPKDSAFWYRDVIRRNGLTETRPKRPTLETVAARTGVSRATVSRVVNGESSVSPEVRAAVMRAVNELGYVPNLAARSLVTRRTNAIALVLSVPRQGGDTLTAAVVQYVTSLLEGAGKQITLMLADTAESHRRIVAHVEARLVDGVVLLPPDRADTLAERLSRTGAPVVLLGKPAIASLVPYVDVDNAGGASAATEHLLSRGRRRIGMVCGPTDLVTVQDRLAGHRAALQRAGLRPHLALADDLSRASGASAARRLLADDPSPDAVFAATDQLAIGVLQAARELGKRVPSDLAVVGFDDVDAASATTPALTTVRVPVADQALALARLLLSRLEGGHTTSVVLPARLVIRESS</sequence>
<evidence type="ECO:0000256" key="4">
    <source>
        <dbReference type="ARBA" id="ARBA00022801"/>
    </source>
</evidence>
<organism evidence="15 16">
    <name type="scientific">Nonomuraea insulae</name>
    <dbReference type="NCBI Taxonomy" id="1616787"/>
    <lineage>
        <taxon>Bacteria</taxon>
        <taxon>Bacillati</taxon>
        <taxon>Actinomycetota</taxon>
        <taxon>Actinomycetes</taxon>
        <taxon>Streptosporangiales</taxon>
        <taxon>Streptosporangiaceae</taxon>
        <taxon>Nonomuraea</taxon>
    </lineage>
</organism>
<dbReference type="RefSeq" id="WP_379514883.1">
    <property type="nucleotide sequence ID" value="NZ_JBHSPA010000022.1"/>
</dbReference>
<dbReference type="Pfam" id="PF13377">
    <property type="entry name" value="Peripla_BP_3"/>
    <property type="match status" value="1"/>
</dbReference>
<evidence type="ECO:0000313" key="15">
    <source>
        <dbReference type="EMBL" id="MFC5825361.1"/>
    </source>
</evidence>
<dbReference type="PANTHER" id="PTHR10353">
    <property type="entry name" value="GLYCOSYL HYDROLASE"/>
    <property type="match status" value="1"/>
</dbReference>
<dbReference type="PRINTS" id="PR00131">
    <property type="entry name" value="GLHYDRLASE1"/>
</dbReference>
<evidence type="ECO:0000256" key="5">
    <source>
        <dbReference type="ARBA" id="ARBA00023001"/>
    </source>
</evidence>
<dbReference type="SUPFAM" id="SSF47413">
    <property type="entry name" value="lambda repressor-like DNA-binding domains"/>
    <property type="match status" value="1"/>
</dbReference>
<evidence type="ECO:0000256" key="3">
    <source>
        <dbReference type="ARBA" id="ARBA00012744"/>
    </source>
</evidence>
<comment type="catalytic activity">
    <reaction evidence="1 12">
        <text>Hydrolysis of terminal, non-reducing beta-D-glucosyl residues with release of beta-D-glucose.</text>
        <dbReference type="EC" id="3.2.1.21"/>
    </reaction>
</comment>
<evidence type="ECO:0000256" key="11">
    <source>
        <dbReference type="ARBA" id="ARBA00023326"/>
    </source>
</evidence>
<dbReference type="CDD" id="cd06267">
    <property type="entry name" value="PBP1_LacI_sugar_binding-like"/>
    <property type="match status" value="1"/>
</dbReference>